<dbReference type="AlphaFoldDB" id="J1GS38"/>
<evidence type="ECO:0000256" key="1">
    <source>
        <dbReference type="SAM" id="Phobius"/>
    </source>
</evidence>
<protein>
    <recommendedName>
        <fullName evidence="4">ABC-2 family transporter protein</fullName>
    </recommendedName>
</protein>
<feature type="transmembrane region" description="Helical" evidence="1">
    <location>
        <begin position="354"/>
        <end position="379"/>
    </location>
</feature>
<reference evidence="2 3" key="1">
    <citation type="submission" date="2012-05" db="EMBL/GenBank/DDBJ databases">
        <authorList>
            <person name="Harkins D.M."/>
            <person name="Madupu R."/>
            <person name="Durkin A.S."/>
            <person name="Torralba M."/>
            <person name="Methe B."/>
            <person name="Sutton G.G."/>
            <person name="Nelson K.E."/>
        </authorList>
    </citation>
    <scope>NUCLEOTIDE SEQUENCE [LARGE SCALE GENOMIC DNA]</scope>
    <source>
        <strain evidence="2 3">F0489</strain>
    </source>
</reference>
<feature type="transmembrane region" description="Helical" evidence="1">
    <location>
        <begin position="516"/>
        <end position="535"/>
    </location>
</feature>
<feature type="transmembrane region" description="Helical" evidence="1">
    <location>
        <begin position="174"/>
        <end position="194"/>
    </location>
</feature>
<feature type="transmembrane region" description="Helical" evidence="1">
    <location>
        <begin position="93"/>
        <end position="115"/>
    </location>
</feature>
<feature type="transmembrane region" description="Helical" evidence="1">
    <location>
        <begin position="255"/>
        <end position="274"/>
    </location>
</feature>
<sequence length="543" mass="56169">MRMTRAFSITPLTARTALSGLMRMIGISVRTLWPAQLAVIVLSAGMVAATARGIEGLYPTEADRAQYAATVGVSTVNIAFNGRGYDLTSLGGITAFEIGITGQLLYPLVGMILAIHLTRRQEEAGRIELLTAGRLGALTPLGAGIVLVVADAAIAGALIAAAMIVVGLPGAGAAWYGAGAAACIIFFGALGLLLGQLCQSARTAYLAGACAVTAAFLVRAVLDGMDVDLTWISPLGWLPEIRAFGAAGQRRAWPLIAYGAGFLLLVAVSGTLALRRDLGDGLLAPRPGPARAHRGLATGIGLTWRQCRSAVTVWGVLAVSWALAMGLMSKEVTELVDANPAILRSMGLERGTDLLVMMAAVVSASAAAAVGVQAGTRLAGEESSGRLGAVLSTRLPRERLWGAWWTTAVFASLAVMAISSLTLGVSTWCVSGQRAALRTALTVGVGYATPVVLMTAVCAALCALGPRWTALGWLPVGWCFTVGFLGEALRLPQWSRDLSPLHLVGTLPVDDPDRTAVIGLGLASVVLLAGSVAAFRRRDLRAG</sequence>
<feature type="transmembrane region" description="Helical" evidence="1">
    <location>
        <begin position="203"/>
        <end position="222"/>
    </location>
</feature>
<feature type="transmembrane region" description="Helical" evidence="1">
    <location>
        <begin position="400"/>
        <end position="425"/>
    </location>
</feature>
<accession>J1GS38</accession>
<proteinExistence type="predicted"/>
<gene>
    <name evidence="2" type="ORF">HMPREF1318_1267</name>
</gene>
<feature type="transmembrane region" description="Helical" evidence="1">
    <location>
        <begin position="311"/>
        <end position="329"/>
    </location>
</feature>
<evidence type="ECO:0000313" key="3">
    <source>
        <dbReference type="Proteomes" id="UP000002941"/>
    </source>
</evidence>
<name>J1GS38_9ACTO</name>
<feature type="transmembrane region" description="Helical" evidence="1">
    <location>
        <begin position="135"/>
        <end position="168"/>
    </location>
</feature>
<keyword evidence="1" id="KW-1133">Transmembrane helix</keyword>
<organism evidence="2 3">
    <name type="scientific">Actinomyces massiliensis F0489</name>
    <dbReference type="NCBI Taxonomy" id="1125718"/>
    <lineage>
        <taxon>Bacteria</taxon>
        <taxon>Bacillati</taxon>
        <taxon>Actinomycetota</taxon>
        <taxon>Actinomycetes</taxon>
        <taxon>Actinomycetales</taxon>
        <taxon>Actinomycetaceae</taxon>
        <taxon>Actinomyces</taxon>
    </lineage>
</organism>
<evidence type="ECO:0008006" key="4">
    <source>
        <dbReference type="Google" id="ProtNLM"/>
    </source>
</evidence>
<feature type="transmembrane region" description="Helical" evidence="1">
    <location>
        <begin position="471"/>
        <end position="491"/>
    </location>
</feature>
<dbReference type="EMBL" id="AKFT01000226">
    <property type="protein sequence ID" value="EJF35703.1"/>
    <property type="molecule type" value="Genomic_DNA"/>
</dbReference>
<comment type="caution">
    <text evidence="2">The sequence shown here is derived from an EMBL/GenBank/DDBJ whole genome shotgun (WGS) entry which is preliminary data.</text>
</comment>
<feature type="transmembrane region" description="Helical" evidence="1">
    <location>
        <begin position="445"/>
        <end position="464"/>
    </location>
</feature>
<evidence type="ECO:0000313" key="2">
    <source>
        <dbReference type="EMBL" id="EJF35703.1"/>
    </source>
</evidence>
<keyword evidence="3" id="KW-1185">Reference proteome</keyword>
<dbReference type="PATRIC" id="fig|1125718.3.peg.2921"/>
<dbReference type="eggNOG" id="COG3559">
    <property type="taxonomic scope" value="Bacteria"/>
</dbReference>
<keyword evidence="1" id="KW-0472">Membrane</keyword>
<keyword evidence="1" id="KW-0812">Transmembrane</keyword>
<dbReference type="Proteomes" id="UP000002941">
    <property type="component" value="Unassembled WGS sequence"/>
</dbReference>